<dbReference type="ExpressionAtlas" id="A0A1D6K7E9">
    <property type="expression patterns" value="baseline and differential"/>
</dbReference>
<dbReference type="EMBL" id="CM007647">
    <property type="protein sequence ID" value="ONL99492.1"/>
    <property type="molecule type" value="Genomic_DNA"/>
</dbReference>
<dbReference type="AlphaFoldDB" id="A0A1D6K7E9"/>
<sequence length="371" mass="39569">MTGAGAGGGTRITGVEPRWWWTPSLVSYRVVEIEIVGVHNSQWRTVLLSLHPPALPPCYINARRFCLSLSLRRLPPPHPSPLLGAAPRRAASSASPPRSPTTRPAPTSSRCSQSPPATPPLTPRIPDAESCPSPAAVSSVFSKFRDPAPSPVTPDDAAAAPDEPRDLGFDDDDSFDADSILCGVHQSAAEGIDGIMGKLSMENNGASGSGSSVDSNMPESKMHPYLRNLMVLGLSFWQDQNIIINQALKRHSVDPEWEGCSQPPSCPLAPPNPRRHNGGCCDKPADERGDPAGAVHHAGALGLYESQHMLSTSVLLWSTEGGAGGENFSQFGADLSRRMTYCHRAKDDSMSKEAVFAVEFQGSCVWCGEGD</sequence>
<feature type="region of interest" description="Disordered" evidence="1">
    <location>
        <begin position="79"/>
        <end position="174"/>
    </location>
</feature>
<accession>A0A1D6K7E9</accession>
<gene>
    <name evidence="2" type="ORF">ZEAMMB73_Zm00001d029722</name>
</gene>
<name>A0A1D6K7E9_MAIZE</name>
<protein>
    <submittedName>
        <fullName evidence="2">Uncharacterized protein</fullName>
    </submittedName>
</protein>
<evidence type="ECO:0000313" key="2">
    <source>
        <dbReference type="EMBL" id="ONL99492.1"/>
    </source>
</evidence>
<evidence type="ECO:0000256" key="1">
    <source>
        <dbReference type="SAM" id="MobiDB-lite"/>
    </source>
</evidence>
<organism evidence="2">
    <name type="scientific">Zea mays</name>
    <name type="common">Maize</name>
    <dbReference type="NCBI Taxonomy" id="4577"/>
    <lineage>
        <taxon>Eukaryota</taxon>
        <taxon>Viridiplantae</taxon>
        <taxon>Streptophyta</taxon>
        <taxon>Embryophyta</taxon>
        <taxon>Tracheophyta</taxon>
        <taxon>Spermatophyta</taxon>
        <taxon>Magnoliopsida</taxon>
        <taxon>Liliopsida</taxon>
        <taxon>Poales</taxon>
        <taxon>Poaceae</taxon>
        <taxon>PACMAD clade</taxon>
        <taxon>Panicoideae</taxon>
        <taxon>Andropogonodae</taxon>
        <taxon>Andropogoneae</taxon>
        <taxon>Tripsacinae</taxon>
        <taxon>Zea</taxon>
    </lineage>
</organism>
<proteinExistence type="predicted"/>
<feature type="compositionally biased region" description="Low complexity" evidence="1">
    <location>
        <begin position="81"/>
        <end position="110"/>
    </location>
</feature>
<reference evidence="2" key="1">
    <citation type="submission" date="2015-12" db="EMBL/GenBank/DDBJ databases">
        <title>Update maize B73 reference genome by single molecule sequencing technologies.</title>
        <authorList>
            <consortium name="Maize Genome Sequencing Project"/>
            <person name="Ware D."/>
        </authorList>
    </citation>
    <scope>NUCLEOTIDE SEQUENCE [LARGE SCALE GENOMIC DNA]</scope>
    <source>
        <tissue evidence="2">Seedling</tissue>
    </source>
</reference>